<feature type="compositionally biased region" description="Acidic residues" evidence="1">
    <location>
        <begin position="23"/>
        <end position="32"/>
    </location>
</feature>
<dbReference type="Proteomes" id="UP000006728">
    <property type="component" value="Chromosome"/>
</dbReference>
<protein>
    <recommendedName>
        <fullName evidence="4">Type VII secretion system-associated protein</fullName>
    </recommendedName>
</protein>
<reference evidence="2 3" key="1">
    <citation type="journal article" date="2007" name="Nat. Biotechnol.">
        <title>Complete genome sequence of the erythromycin-producing bacterium Saccharopolyspora erythraea NRRL23338.</title>
        <authorList>
            <person name="Oliynyk M."/>
            <person name="Samborskyy M."/>
            <person name="Lester J.B."/>
            <person name="Mironenko T."/>
            <person name="Scott N."/>
            <person name="Dickens S."/>
            <person name="Haydock S.F."/>
            <person name="Leadlay P.F."/>
        </authorList>
    </citation>
    <scope>NUCLEOTIDE SEQUENCE [LARGE SCALE GENOMIC DNA]</scope>
    <source>
        <strain evidence="3">ATCC 11635 / DSM 40517 / JCM 4748 / NBRC 13426 / NCIMB 8594 / NRRL 2338</strain>
    </source>
</reference>
<evidence type="ECO:0000313" key="3">
    <source>
        <dbReference type="Proteomes" id="UP000006728"/>
    </source>
</evidence>
<dbReference type="KEGG" id="sen:SACE_5522"/>
<name>A4FKY9_SACEN</name>
<proteinExistence type="predicted"/>
<evidence type="ECO:0008006" key="4">
    <source>
        <dbReference type="Google" id="ProtNLM"/>
    </source>
</evidence>
<dbReference type="HOGENOM" id="CLU_100213_0_0_11"/>
<dbReference type="STRING" id="405948.SACE_5522"/>
<dbReference type="NCBIfam" id="NF033532">
    <property type="entry name" value="lone7para_assoc"/>
    <property type="match status" value="1"/>
</dbReference>
<dbReference type="eggNOG" id="ENOG5033V9Y">
    <property type="taxonomic scope" value="Bacteria"/>
</dbReference>
<gene>
    <name evidence="2" type="ordered locus">SACE_5522</name>
</gene>
<accession>A4FKY9</accession>
<sequence>MSPAAAGRSAVGGRRGSLVANDIPEDAGDEAPSETNWFLLIDPSWQPESEDDSPPPEVVVGGWPVDEEGAAGPFRANPGYRPSDENSPSDPFDAVLRLAVEGGVDTTHVQLLLRDSLFDVAMNGDGRPLIVNSPDDVACVVVASSAPHRARIDSPAWDRADLGMLAELLGDDYDVLFNPGGPAAVRLTGDFLRRTLAMEEDEVAELYQRFQAVDGIDVVRWETDADEEGTSRSADGGAS</sequence>
<organism evidence="2 3">
    <name type="scientific">Saccharopolyspora erythraea (strain ATCC 11635 / DSM 40517 / JCM 4748 / NBRC 13426 / NCIMB 8594 / NRRL 2338)</name>
    <dbReference type="NCBI Taxonomy" id="405948"/>
    <lineage>
        <taxon>Bacteria</taxon>
        <taxon>Bacillati</taxon>
        <taxon>Actinomycetota</taxon>
        <taxon>Actinomycetes</taxon>
        <taxon>Pseudonocardiales</taxon>
        <taxon>Pseudonocardiaceae</taxon>
        <taxon>Saccharopolyspora</taxon>
    </lineage>
</organism>
<feature type="region of interest" description="Disordered" evidence="1">
    <location>
        <begin position="1"/>
        <end position="89"/>
    </location>
</feature>
<keyword evidence="3" id="KW-1185">Reference proteome</keyword>
<dbReference type="AlphaFoldDB" id="A4FKY9"/>
<evidence type="ECO:0000256" key="1">
    <source>
        <dbReference type="SAM" id="MobiDB-lite"/>
    </source>
</evidence>
<dbReference type="InterPro" id="IPR047659">
    <property type="entry name" value="T7SS_assoc"/>
</dbReference>
<dbReference type="EMBL" id="AM420293">
    <property type="protein sequence ID" value="CAM04714.1"/>
    <property type="molecule type" value="Genomic_DNA"/>
</dbReference>
<feature type="compositionally biased region" description="Low complexity" evidence="1">
    <location>
        <begin position="1"/>
        <end position="12"/>
    </location>
</feature>
<evidence type="ECO:0000313" key="2">
    <source>
        <dbReference type="EMBL" id="CAM04714.1"/>
    </source>
</evidence>